<dbReference type="Pfam" id="PF06487">
    <property type="entry name" value="SAP18"/>
    <property type="match status" value="1"/>
</dbReference>
<dbReference type="InterPro" id="IPR042534">
    <property type="entry name" value="SAP18_sf"/>
</dbReference>
<sequence>MSSGAGARIGVGGNSDGLIDREKVTPSLLRVFWKEHGHNSDLDYGRDGKQLPGRQLHFYTWPDATLKELSQLLKDVVPCARRRASRMEFSLVYPGPEGRTRMRVVGYVRNSGRSPEDAKTLRDCKYQIGDHLDIAVMDEGGAGGGLRGYGGGGGRGGGGYRNGGDGLSRRDMESRGRGSGGFRHRGGTGPDFLDR</sequence>
<reference evidence="3 4" key="1">
    <citation type="submission" date="2019-01" db="EMBL/GenBank/DDBJ databases">
        <title>Nuclear Genome Assembly of the Microalgal Biofuel strain Nannochloropsis salina CCMP1776.</title>
        <authorList>
            <person name="Hovde B."/>
        </authorList>
    </citation>
    <scope>NUCLEOTIDE SEQUENCE [LARGE SCALE GENOMIC DNA]</scope>
    <source>
        <strain evidence="3 4">CCMP1776</strain>
    </source>
</reference>
<name>A0A4D9CVN1_9STRA</name>
<dbReference type="EMBL" id="SDOX01000158">
    <property type="protein sequence ID" value="TFJ80729.1"/>
    <property type="molecule type" value="Genomic_DNA"/>
</dbReference>
<dbReference type="GO" id="GO:0005634">
    <property type="term" value="C:nucleus"/>
    <property type="evidence" value="ECO:0007669"/>
    <property type="project" value="TreeGrafter"/>
</dbReference>
<dbReference type="PANTHER" id="PTHR13082:SF0">
    <property type="entry name" value="HISTONE DEACETYLASE COMPLEX SUBUNIT SAP18"/>
    <property type="match status" value="1"/>
</dbReference>
<accession>A0A4D9CVN1</accession>
<feature type="region of interest" description="Disordered" evidence="2">
    <location>
        <begin position="148"/>
        <end position="195"/>
    </location>
</feature>
<keyword evidence="4" id="KW-1185">Reference proteome</keyword>
<dbReference type="GO" id="GO:0003714">
    <property type="term" value="F:transcription corepressor activity"/>
    <property type="evidence" value="ECO:0007669"/>
    <property type="project" value="TreeGrafter"/>
</dbReference>
<evidence type="ECO:0000256" key="2">
    <source>
        <dbReference type="SAM" id="MobiDB-lite"/>
    </source>
</evidence>
<feature type="compositionally biased region" description="Basic and acidic residues" evidence="2">
    <location>
        <begin position="167"/>
        <end position="176"/>
    </location>
</feature>
<dbReference type="Proteomes" id="UP000355283">
    <property type="component" value="Unassembled WGS sequence"/>
</dbReference>
<dbReference type="AlphaFoldDB" id="A0A4D9CVN1"/>
<dbReference type="Gene3D" id="3.10.20.550">
    <property type="entry name" value="ASAP complex, SAP18 subunit"/>
    <property type="match status" value="1"/>
</dbReference>
<evidence type="ECO:0008006" key="5">
    <source>
        <dbReference type="Google" id="ProtNLM"/>
    </source>
</evidence>
<dbReference type="PANTHER" id="PTHR13082">
    <property type="entry name" value="SAP18"/>
    <property type="match status" value="1"/>
</dbReference>
<proteinExistence type="inferred from homology"/>
<evidence type="ECO:0000313" key="4">
    <source>
        <dbReference type="Proteomes" id="UP000355283"/>
    </source>
</evidence>
<organism evidence="3 4">
    <name type="scientific">Nannochloropsis salina CCMP1776</name>
    <dbReference type="NCBI Taxonomy" id="1027361"/>
    <lineage>
        <taxon>Eukaryota</taxon>
        <taxon>Sar</taxon>
        <taxon>Stramenopiles</taxon>
        <taxon>Ochrophyta</taxon>
        <taxon>Eustigmatophyceae</taxon>
        <taxon>Eustigmatales</taxon>
        <taxon>Monodopsidaceae</taxon>
        <taxon>Microchloropsis</taxon>
        <taxon>Microchloropsis salina</taxon>
    </lineage>
</organism>
<dbReference type="OrthoDB" id="440566at2759"/>
<evidence type="ECO:0000313" key="3">
    <source>
        <dbReference type="EMBL" id="TFJ80729.1"/>
    </source>
</evidence>
<evidence type="ECO:0000256" key="1">
    <source>
        <dbReference type="ARBA" id="ARBA00009143"/>
    </source>
</evidence>
<protein>
    <recommendedName>
        <fullName evidence="5">Histone deacetylase complex subunit SAP18</fullName>
    </recommendedName>
</protein>
<dbReference type="InterPro" id="IPR010516">
    <property type="entry name" value="SAP18"/>
</dbReference>
<comment type="similarity">
    <text evidence="1">Belongs to the SAP18 family.</text>
</comment>
<feature type="compositionally biased region" description="Gly residues" evidence="2">
    <location>
        <begin position="148"/>
        <end position="166"/>
    </location>
</feature>
<comment type="caution">
    <text evidence="3">The sequence shown here is derived from an EMBL/GenBank/DDBJ whole genome shotgun (WGS) entry which is preliminary data.</text>
</comment>
<gene>
    <name evidence="3" type="ORF">NSK_007906</name>
</gene>